<evidence type="ECO:0008006" key="3">
    <source>
        <dbReference type="Google" id="ProtNLM"/>
    </source>
</evidence>
<dbReference type="SUPFAM" id="SSF55729">
    <property type="entry name" value="Acyl-CoA N-acyltransferases (Nat)"/>
    <property type="match status" value="1"/>
</dbReference>
<dbReference type="AlphaFoldDB" id="C0ZI46"/>
<dbReference type="KEGG" id="bbe:BBR47_43430"/>
<evidence type="ECO:0000313" key="1">
    <source>
        <dbReference type="EMBL" id="BAH45320.1"/>
    </source>
</evidence>
<evidence type="ECO:0000313" key="2">
    <source>
        <dbReference type="Proteomes" id="UP000001877"/>
    </source>
</evidence>
<dbReference type="EMBL" id="AP008955">
    <property type="protein sequence ID" value="BAH45320.1"/>
    <property type="molecule type" value="Genomic_DNA"/>
</dbReference>
<dbReference type="RefSeq" id="WP_015892584.1">
    <property type="nucleotide sequence ID" value="NC_012491.1"/>
</dbReference>
<organism evidence="1 2">
    <name type="scientific">Brevibacillus brevis (strain 47 / JCM 6285 / NBRC 100599)</name>
    <dbReference type="NCBI Taxonomy" id="358681"/>
    <lineage>
        <taxon>Bacteria</taxon>
        <taxon>Bacillati</taxon>
        <taxon>Bacillota</taxon>
        <taxon>Bacilli</taxon>
        <taxon>Bacillales</taxon>
        <taxon>Paenibacillaceae</taxon>
        <taxon>Brevibacillus</taxon>
    </lineage>
</organism>
<reference evidence="1 2" key="1">
    <citation type="submission" date="2005-03" db="EMBL/GenBank/DDBJ databases">
        <title>Brevibacillus brevis strain 47, complete genome.</title>
        <authorList>
            <person name="Hosoyama A."/>
            <person name="Yamada R."/>
            <person name="Hongo Y."/>
            <person name="Terui Y."/>
            <person name="Ankai A."/>
            <person name="Masuyama W."/>
            <person name="Sekiguchi M."/>
            <person name="Takeda T."/>
            <person name="Asano K."/>
            <person name="Ohji S."/>
            <person name="Ichikawa N."/>
            <person name="Narita S."/>
            <person name="Aoki N."/>
            <person name="Miura H."/>
            <person name="Matsushita S."/>
            <person name="Sekigawa T."/>
            <person name="Yamagata H."/>
            <person name="Yoshikawa H."/>
            <person name="Udaka S."/>
            <person name="Tanikawa S."/>
            <person name="Fujita N."/>
        </authorList>
    </citation>
    <scope>NUCLEOTIDE SEQUENCE [LARGE SCALE GENOMIC DNA]</scope>
    <source>
        <strain evidence="2">47 / JCM 6285 / NBRC 100599</strain>
    </source>
</reference>
<dbReference type="InterPro" id="IPR027365">
    <property type="entry name" value="GNAT_acetyltra_YdfB-like"/>
</dbReference>
<keyword evidence="2" id="KW-1185">Reference proteome</keyword>
<proteinExistence type="predicted"/>
<name>C0ZI46_BREBN</name>
<dbReference type="eggNOG" id="COG1670">
    <property type="taxonomic scope" value="Bacteria"/>
</dbReference>
<protein>
    <recommendedName>
        <fullName evidence="3">GNAT family N-acetyltransferase</fullName>
    </recommendedName>
</protein>
<dbReference type="Proteomes" id="UP000001877">
    <property type="component" value="Chromosome"/>
</dbReference>
<dbReference type="PANTHER" id="PTHR31143">
    <property type="match status" value="1"/>
</dbReference>
<dbReference type="InterPro" id="IPR016181">
    <property type="entry name" value="Acyl_CoA_acyltransferase"/>
</dbReference>
<dbReference type="Pfam" id="PF12746">
    <property type="entry name" value="GNAT_acetyltran"/>
    <property type="match status" value="1"/>
</dbReference>
<gene>
    <name evidence="1" type="ordered locus">BBR47_43430</name>
</gene>
<dbReference type="Gene3D" id="3.40.630.30">
    <property type="match status" value="1"/>
</dbReference>
<sequence length="136" mass="15279">MIHRLEPNDYAKIRTLLSPENVNDLTIQAIINGTNRGAIFVDDVEQPRTALVDQTGVSACLSCCVHERDHEISVETYEEADMNKGFATLACAAYLEHCMEHGLTPHWTTLETNEESVRLGTKLGFERKGKCKILEF</sequence>
<accession>C0ZI46</accession>
<dbReference type="STRING" id="358681.BBR47_43430"/>
<dbReference type="HOGENOM" id="CLU_1871455_0_0_9"/>
<dbReference type="PANTHER" id="PTHR31143:SF2">
    <property type="entry name" value="FR47-LIKE DOMAIN-CONTAINING PROTEIN-RELATED"/>
    <property type="match status" value="1"/>
</dbReference>